<evidence type="ECO:0000313" key="2">
    <source>
        <dbReference type="EMBL" id="NCN64696.1"/>
    </source>
</evidence>
<dbReference type="Proteomes" id="UP000738826">
    <property type="component" value="Unassembled WGS sequence"/>
</dbReference>
<keyword evidence="1" id="KW-0812">Transmembrane</keyword>
<dbReference type="AlphaFoldDB" id="A0A8J8CEE0"/>
<evidence type="ECO:0000256" key="1">
    <source>
        <dbReference type="SAM" id="Phobius"/>
    </source>
</evidence>
<evidence type="ECO:0000313" key="4">
    <source>
        <dbReference type="Proteomes" id="UP000768163"/>
    </source>
</evidence>
<feature type="transmembrane region" description="Helical" evidence="1">
    <location>
        <begin position="66"/>
        <end position="85"/>
    </location>
</feature>
<proteinExistence type="predicted"/>
<feature type="transmembrane region" description="Helical" evidence="1">
    <location>
        <begin position="41"/>
        <end position="60"/>
    </location>
</feature>
<dbReference type="EMBL" id="JAACQH010000024">
    <property type="protein sequence ID" value="NCS91073.1"/>
    <property type="molecule type" value="Genomic_DNA"/>
</dbReference>
<evidence type="ECO:0000313" key="3">
    <source>
        <dbReference type="EMBL" id="NCS91073.1"/>
    </source>
</evidence>
<gene>
    <name evidence="3" type="ORF">GW779_01435</name>
    <name evidence="2" type="ORF">GW910_01270</name>
</gene>
<keyword evidence="1" id="KW-1133">Transmembrane helix</keyword>
<dbReference type="Proteomes" id="UP000768163">
    <property type="component" value="Unassembled WGS sequence"/>
</dbReference>
<feature type="transmembrane region" description="Helical" evidence="1">
    <location>
        <begin position="6"/>
        <end position="29"/>
    </location>
</feature>
<reference evidence="2" key="1">
    <citation type="submission" date="2019-11" db="EMBL/GenBank/DDBJ databases">
        <title>Lipid analysis of CO2-rich subsurface aquifers suggests an autotrophy-based deep biosphere with lysolipids enriched in CPR bacteria.</title>
        <authorList>
            <person name="Probst A.J."/>
            <person name="Elling F.J."/>
            <person name="Castelle C.J."/>
            <person name="Zhu Q."/>
            <person name="Elvert M."/>
            <person name="Birarda G."/>
            <person name="Holman H.-Y."/>
            <person name="Lane K.R."/>
            <person name="Ladd B."/>
            <person name="Ryan M.C."/>
            <person name="Woyke T."/>
            <person name="Hinrichs K.-U."/>
            <person name="Banfield J.F."/>
        </authorList>
    </citation>
    <scope>NUCLEOTIDE SEQUENCE</scope>
    <source>
        <strain evidence="2">CG_2015-01_33_1645</strain>
        <strain evidence="3">CG_2015-04_33_537</strain>
    </source>
</reference>
<comment type="caution">
    <text evidence="2">The sequence shown here is derived from an EMBL/GenBank/DDBJ whole genome shotgun (WGS) entry which is preliminary data.</text>
</comment>
<dbReference type="EMBL" id="JAACVF010000033">
    <property type="protein sequence ID" value="NCN64696.1"/>
    <property type="molecule type" value="Genomic_DNA"/>
</dbReference>
<name>A0A8J8CEE0_9ARCH</name>
<protein>
    <submittedName>
        <fullName evidence="2">Uncharacterized protein</fullName>
    </submittedName>
</protein>
<accession>A0A8J8CEE0</accession>
<sequence length="90" mass="10083">MSGENLIYLIAAVIFGLAIGVGVLYVLYLKEILNRRELKRGIINGTVFGIFGIIIVYVFFNFCETSAIVVAVMCLILLVFIRQIVKKKIN</sequence>
<keyword evidence="1" id="KW-0472">Membrane</keyword>
<organism evidence="2 4">
    <name type="scientific">Candidatus Altarchaeum hamiconexum</name>
    <dbReference type="NCBI Taxonomy" id="1803513"/>
    <lineage>
        <taxon>Archaea</taxon>
        <taxon>Candidatus Altarchaeota</taxon>
        <taxon>Candidatus Altiarchaeia</taxon>
        <taxon>Candidatus Altarchaeales</taxon>
        <taxon>Candidatus Altarchaeaceae</taxon>
        <taxon>Candidatus Altarchaeum</taxon>
    </lineage>
</organism>